<evidence type="ECO:0000313" key="2">
    <source>
        <dbReference type="Proteomes" id="UP000004097"/>
    </source>
</evidence>
<dbReference type="eggNOG" id="COG0524">
    <property type="taxonomic scope" value="Bacteria"/>
</dbReference>
<dbReference type="AlphaFoldDB" id="E7MLD5"/>
<name>E7MLD5_9FIRM</name>
<dbReference type="STRING" id="706433.HMPREF9430_00237"/>
<protein>
    <recommendedName>
        <fullName evidence="3">Carbohydrate kinase PfkB domain-containing protein</fullName>
    </recommendedName>
</protein>
<dbReference type="InterPro" id="IPR029056">
    <property type="entry name" value="Ribokinase-like"/>
</dbReference>
<proteinExistence type="predicted"/>
<reference evidence="1 2" key="1">
    <citation type="submission" date="2010-08" db="EMBL/GenBank/DDBJ databases">
        <authorList>
            <person name="Weinstock G."/>
            <person name="Sodergren E."/>
            <person name="Clifton S."/>
            <person name="Fulton L."/>
            <person name="Fulton B."/>
            <person name="Courtney L."/>
            <person name="Fronick C."/>
            <person name="Harrison M."/>
            <person name="Strong C."/>
            <person name="Farmer C."/>
            <person name="Delahaunty K."/>
            <person name="Markovic C."/>
            <person name="Hall O."/>
            <person name="Minx P."/>
            <person name="Tomlinson C."/>
            <person name="Mitreva M."/>
            <person name="Hou S."/>
            <person name="Chen J."/>
            <person name="Wollam A."/>
            <person name="Pepin K.H."/>
            <person name="Johnson M."/>
            <person name="Bhonagiri V."/>
            <person name="Zhang X."/>
            <person name="Suruliraj S."/>
            <person name="Warren W."/>
            <person name="Chinwalla A."/>
            <person name="Mardis E.R."/>
            <person name="Wilson R.K."/>
        </authorList>
    </citation>
    <scope>NUCLEOTIDE SEQUENCE [LARGE SCALE GENOMIC DNA]</scope>
    <source>
        <strain evidence="1 2">F0204</strain>
    </source>
</reference>
<keyword evidence="2" id="KW-1185">Reference proteome</keyword>
<dbReference type="RefSeq" id="WP_006525087.1">
    <property type="nucleotide sequence ID" value="NZ_GL637645.1"/>
</dbReference>
<gene>
    <name evidence="1" type="ORF">HMPREF9430_00237</name>
</gene>
<comment type="caution">
    <text evidence="1">The sequence shown here is derived from an EMBL/GenBank/DDBJ whole genome shotgun (WGS) entry which is preliminary data.</text>
</comment>
<evidence type="ECO:0000313" key="1">
    <source>
        <dbReference type="EMBL" id="EFW25078.1"/>
    </source>
</evidence>
<sequence length="296" mass="33384">MKKILIIGSAHVDFVSHVNKLPQGNEEFNVIKQEQIISGTGFKAADVFQHFDFPYELYAPIGTGIYGETVEAEMVAHNLPINVRTELVNGCTYHMVDEEGNQTYFSVPGGEYNFDMSFVQTLEKDDIHAVLIYGEMLSGEGVVDLLNTLDDLEKPIYFVPGEFGDQMDEDVFRALCSLNPILLLSETDAYYLSLEKYHDFKLTAEYLHTMTSSDVLIFKNDEGVYCYGDEKFLLPCEHVSDVELQAAVFVLAQLAGVDVKNSMAFMCDFAQKLVHDWDDFTFAEGKIRLAEIIAQK</sequence>
<dbReference type="HOGENOM" id="CLU_027634_7_1_9"/>
<dbReference type="EMBL" id="AECQ01000004">
    <property type="protein sequence ID" value="EFW25078.1"/>
    <property type="molecule type" value="Genomic_DNA"/>
</dbReference>
<accession>E7MLD5</accession>
<evidence type="ECO:0008006" key="3">
    <source>
        <dbReference type="Google" id="ProtNLM"/>
    </source>
</evidence>
<dbReference type="OrthoDB" id="9775849at2"/>
<dbReference type="SUPFAM" id="SSF53613">
    <property type="entry name" value="Ribokinase-like"/>
    <property type="match status" value="1"/>
</dbReference>
<dbReference type="Gene3D" id="3.40.1190.20">
    <property type="match status" value="1"/>
</dbReference>
<organism evidence="1 2">
    <name type="scientific">Solobacterium moorei F0204</name>
    <dbReference type="NCBI Taxonomy" id="706433"/>
    <lineage>
        <taxon>Bacteria</taxon>
        <taxon>Bacillati</taxon>
        <taxon>Bacillota</taxon>
        <taxon>Erysipelotrichia</taxon>
        <taxon>Erysipelotrichales</taxon>
        <taxon>Erysipelotrichaceae</taxon>
        <taxon>Solobacterium</taxon>
    </lineage>
</organism>
<dbReference type="Proteomes" id="UP000004097">
    <property type="component" value="Unassembled WGS sequence"/>
</dbReference>